<evidence type="ECO:0000256" key="1">
    <source>
        <dbReference type="SAM" id="MobiDB-lite"/>
    </source>
</evidence>
<dbReference type="InParanoid" id="A0A163K3C0"/>
<gene>
    <name evidence="2" type="primary">ABSGL_09779.1 scaffold 11617</name>
</gene>
<accession>A0A163K3C0</accession>
<organism evidence="2">
    <name type="scientific">Absidia glauca</name>
    <name type="common">Pin mould</name>
    <dbReference type="NCBI Taxonomy" id="4829"/>
    <lineage>
        <taxon>Eukaryota</taxon>
        <taxon>Fungi</taxon>
        <taxon>Fungi incertae sedis</taxon>
        <taxon>Mucoromycota</taxon>
        <taxon>Mucoromycotina</taxon>
        <taxon>Mucoromycetes</taxon>
        <taxon>Mucorales</taxon>
        <taxon>Cunninghamellaceae</taxon>
        <taxon>Absidia</taxon>
    </lineage>
</organism>
<evidence type="ECO:0000313" key="3">
    <source>
        <dbReference type="Proteomes" id="UP000078561"/>
    </source>
</evidence>
<dbReference type="AlphaFoldDB" id="A0A163K3C0"/>
<reference evidence="2" key="1">
    <citation type="submission" date="2016-04" db="EMBL/GenBank/DDBJ databases">
        <authorList>
            <person name="Evans L.H."/>
            <person name="Alamgir A."/>
            <person name="Owens N."/>
            <person name="Weber N.D."/>
            <person name="Virtaneva K."/>
            <person name="Barbian K."/>
            <person name="Babar A."/>
            <person name="Rosenke K."/>
        </authorList>
    </citation>
    <scope>NUCLEOTIDE SEQUENCE [LARGE SCALE GENOMIC DNA]</scope>
    <source>
        <strain evidence="2">CBS 101.48</strain>
    </source>
</reference>
<protein>
    <submittedName>
        <fullName evidence="2">Uncharacterized protein</fullName>
    </submittedName>
</protein>
<dbReference type="EMBL" id="LT554307">
    <property type="protein sequence ID" value="SAM03923.1"/>
    <property type="molecule type" value="Genomic_DNA"/>
</dbReference>
<feature type="region of interest" description="Disordered" evidence="1">
    <location>
        <begin position="52"/>
        <end position="83"/>
    </location>
</feature>
<evidence type="ECO:0000313" key="2">
    <source>
        <dbReference type="EMBL" id="SAM03923.1"/>
    </source>
</evidence>
<proteinExistence type="predicted"/>
<keyword evidence="3" id="KW-1185">Reference proteome</keyword>
<sequence length="106" mass="12091">MHLQLAVSCNNVTLKHQFQVIYLEEGVDFYIGDDLVDLFNITVSNIPCHWPDQKLESTKENHNIDNPPEANNPPAGTPEDHQEFMHAIQPYTEKDQTISKATFCPL</sequence>
<name>A0A163K3C0_ABSGL</name>
<dbReference type="OrthoDB" id="2282011at2759"/>
<feature type="compositionally biased region" description="Basic and acidic residues" evidence="1">
    <location>
        <begin position="52"/>
        <end position="63"/>
    </location>
</feature>
<dbReference type="Proteomes" id="UP000078561">
    <property type="component" value="Unassembled WGS sequence"/>
</dbReference>